<dbReference type="PANTHER" id="PTHR32071">
    <property type="entry name" value="TRANSCRIPTIONAL REGULATORY PROTEIN"/>
    <property type="match status" value="1"/>
</dbReference>
<dbReference type="InterPro" id="IPR027417">
    <property type="entry name" value="P-loop_NTPase"/>
</dbReference>
<keyword evidence="7" id="KW-1185">Reference proteome</keyword>
<organism evidence="6 7">
    <name type="scientific">Thauera humireducens</name>
    <dbReference type="NCBI Taxonomy" id="1134435"/>
    <lineage>
        <taxon>Bacteria</taxon>
        <taxon>Pseudomonadati</taxon>
        <taxon>Pseudomonadota</taxon>
        <taxon>Betaproteobacteria</taxon>
        <taxon>Rhodocyclales</taxon>
        <taxon>Zoogloeaceae</taxon>
        <taxon>Thauera</taxon>
    </lineage>
</organism>
<dbReference type="Pfam" id="PF02954">
    <property type="entry name" value="HTH_8"/>
    <property type="match status" value="1"/>
</dbReference>
<dbReference type="InterPro" id="IPR002078">
    <property type="entry name" value="Sigma_54_int"/>
</dbReference>
<dbReference type="InterPro" id="IPR009057">
    <property type="entry name" value="Homeodomain-like_sf"/>
</dbReference>
<dbReference type="Gene3D" id="3.30.450.40">
    <property type="match status" value="1"/>
</dbReference>
<protein>
    <submittedName>
        <fullName evidence="6">Sigma-54-dependent Fis family transcriptional regulator</fullName>
    </submittedName>
</protein>
<dbReference type="PROSITE" id="PS00675">
    <property type="entry name" value="SIGMA54_INTERACT_1"/>
    <property type="match status" value="1"/>
</dbReference>
<keyword evidence="4" id="KW-0804">Transcription</keyword>
<dbReference type="InterPro" id="IPR025944">
    <property type="entry name" value="Sigma_54_int_dom_CS"/>
</dbReference>
<dbReference type="GO" id="GO:0006355">
    <property type="term" value="P:regulation of DNA-templated transcription"/>
    <property type="evidence" value="ECO:0007669"/>
    <property type="project" value="InterPro"/>
</dbReference>
<dbReference type="Proteomes" id="UP000036902">
    <property type="component" value="Chromosome"/>
</dbReference>
<dbReference type="InterPro" id="IPR029016">
    <property type="entry name" value="GAF-like_dom_sf"/>
</dbReference>
<dbReference type="SUPFAM" id="SSF46689">
    <property type="entry name" value="Homeodomain-like"/>
    <property type="match status" value="1"/>
</dbReference>
<dbReference type="SUPFAM" id="SSF52540">
    <property type="entry name" value="P-loop containing nucleoside triphosphate hydrolases"/>
    <property type="match status" value="1"/>
</dbReference>
<dbReference type="PRINTS" id="PR01590">
    <property type="entry name" value="HTHFIS"/>
</dbReference>
<keyword evidence="2" id="KW-0067">ATP-binding</keyword>
<dbReference type="FunFam" id="3.40.50.300:FF:000006">
    <property type="entry name" value="DNA-binding transcriptional regulator NtrC"/>
    <property type="match status" value="1"/>
</dbReference>
<dbReference type="Pfam" id="PF25601">
    <property type="entry name" value="AAA_lid_14"/>
    <property type="match status" value="1"/>
</dbReference>
<reference evidence="7" key="1">
    <citation type="submission" date="2016-03" db="EMBL/GenBank/DDBJ databases">
        <authorList>
            <person name="Ma C."/>
            <person name="Zhou S."/>
            <person name="Yang G."/>
        </authorList>
    </citation>
    <scope>NUCLEOTIDE SEQUENCE [LARGE SCALE GENOMIC DNA]</scope>
    <source>
        <strain evidence="7">SgZ-1</strain>
    </source>
</reference>
<sequence length="673" mass="72948">MPPQSYVSHIKEIEAFGLGQPMHGGSRDEAVLGSWRRCLDHHRLDPARTCEAVIVPEGQLRQHQEESEPLIRIARSGLERLYQQLKGLDYVLLLADRHGVAVDFLGRDADTGDLRRAGLYLGAEWREDRAGTSAVGACLATGDALIVHQSDHFDFTHTRLSCTAAPIYDLRGELAAVLDLSQLRSPEERASQGLALNLVVAAARRVELANLMAQSRRDWVLRFSQSPDFLDVDPDAAIALDAHGRINAMTHAGARLLAAAARLDWRQRHALIGQPLERFFQFDARHLPNLRADRPAQQRIVRACDGRVLFAHAIEPMRVLSPASRPVTPAPLSSALQALSAGDPAMDALLHKAARLAPQNLPILVQGETGAGKEFLARAIHGASGRSGAFVAINCAAIPESLLESELFGYLPGSWTGGASKGRQGLIEAAHRGTLFLDEIGDMPLALQAKLLRVLSESQVLPLGAREPRTVDIRVVSASHRPLAELVQSGQFRQDLLYRLNAAELHLPPLRQRRDLGGMMDRMLVDLGSQHSLGEAARAMLLAHPWPGNLRELNNVLRYAVALCGDGPQAGAAAWECVIEPAHLPDSLQAADVLDAGPSLLPMDSAAGLDAAGGAGGRCQPGTVVELEQLLAQCHGNVSEVARRLGVSRSTVHRRIQRLQLGVRCARWSKRPS</sequence>
<feature type="domain" description="Sigma-54 factor interaction" evidence="5">
    <location>
        <begin position="339"/>
        <end position="562"/>
    </location>
</feature>
<dbReference type="InterPro" id="IPR002197">
    <property type="entry name" value="HTH_Fis"/>
</dbReference>
<accession>A0A127K7H2</accession>
<dbReference type="Gene3D" id="1.10.8.60">
    <property type="match status" value="1"/>
</dbReference>
<gene>
    <name evidence="6" type="ORF">AC731_013890</name>
</gene>
<dbReference type="Gene3D" id="1.10.10.60">
    <property type="entry name" value="Homeodomain-like"/>
    <property type="match status" value="1"/>
</dbReference>
<dbReference type="InterPro" id="IPR025662">
    <property type="entry name" value="Sigma_54_int_dom_ATP-bd_1"/>
</dbReference>
<evidence type="ECO:0000313" key="6">
    <source>
        <dbReference type="EMBL" id="AMO37925.1"/>
    </source>
</evidence>
<keyword evidence="1" id="KW-0547">Nucleotide-binding</keyword>
<dbReference type="Pfam" id="PF00158">
    <property type="entry name" value="Sigma54_activat"/>
    <property type="match status" value="1"/>
</dbReference>
<dbReference type="InterPro" id="IPR058031">
    <property type="entry name" value="AAA_lid_NorR"/>
</dbReference>
<keyword evidence="3" id="KW-0805">Transcription regulation</keyword>
<proteinExistence type="predicted"/>
<dbReference type="GO" id="GO:0005524">
    <property type="term" value="F:ATP binding"/>
    <property type="evidence" value="ECO:0007669"/>
    <property type="project" value="UniProtKB-KW"/>
</dbReference>
<evidence type="ECO:0000256" key="4">
    <source>
        <dbReference type="ARBA" id="ARBA00023163"/>
    </source>
</evidence>
<evidence type="ECO:0000256" key="2">
    <source>
        <dbReference type="ARBA" id="ARBA00022840"/>
    </source>
</evidence>
<dbReference type="EMBL" id="CP014646">
    <property type="protein sequence ID" value="AMO37925.1"/>
    <property type="molecule type" value="Genomic_DNA"/>
</dbReference>
<dbReference type="CDD" id="cd00009">
    <property type="entry name" value="AAA"/>
    <property type="match status" value="1"/>
</dbReference>
<dbReference type="PROSITE" id="PS00688">
    <property type="entry name" value="SIGMA54_INTERACT_3"/>
    <property type="match status" value="1"/>
</dbReference>
<dbReference type="PROSITE" id="PS50045">
    <property type="entry name" value="SIGMA54_INTERACT_4"/>
    <property type="match status" value="1"/>
</dbReference>
<dbReference type="KEGG" id="thu:AC731_013890"/>
<dbReference type="RefSeq" id="WP_004261222.1">
    <property type="nucleotide sequence ID" value="NZ_CP014646.1"/>
</dbReference>
<dbReference type="Gene3D" id="3.40.50.300">
    <property type="entry name" value="P-loop containing nucleotide triphosphate hydrolases"/>
    <property type="match status" value="1"/>
</dbReference>
<name>A0A127K7H2_9RHOO</name>
<dbReference type="SMART" id="SM00382">
    <property type="entry name" value="AAA"/>
    <property type="match status" value="1"/>
</dbReference>
<evidence type="ECO:0000256" key="3">
    <source>
        <dbReference type="ARBA" id="ARBA00023015"/>
    </source>
</evidence>
<evidence type="ECO:0000256" key="1">
    <source>
        <dbReference type="ARBA" id="ARBA00022741"/>
    </source>
</evidence>
<dbReference type="SUPFAM" id="SSF55781">
    <property type="entry name" value="GAF domain-like"/>
    <property type="match status" value="1"/>
</dbReference>
<evidence type="ECO:0000313" key="7">
    <source>
        <dbReference type="Proteomes" id="UP000036902"/>
    </source>
</evidence>
<evidence type="ECO:0000259" key="5">
    <source>
        <dbReference type="PROSITE" id="PS50045"/>
    </source>
</evidence>
<dbReference type="GO" id="GO:0043565">
    <property type="term" value="F:sequence-specific DNA binding"/>
    <property type="evidence" value="ECO:0007669"/>
    <property type="project" value="InterPro"/>
</dbReference>
<dbReference type="PANTHER" id="PTHR32071:SF77">
    <property type="entry name" value="TRANSCRIPTIONAL REGULATORY PROTEIN"/>
    <property type="match status" value="1"/>
</dbReference>
<dbReference type="InterPro" id="IPR003593">
    <property type="entry name" value="AAA+_ATPase"/>
</dbReference>
<dbReference type="AlphaFoldDB" id="A0A127K7H2"/>
<dbReference type="STRING" id="1134435.AC731_013890"/>